<dbReference type="InterPro" id="IPR010921">
    <property type="entry name" value="Trp_repressor/repl_initiator"/>
</dbReference>
<reference evidence="1 2" key="1">
    <citation type="submission" date="2018-09" db="EMBL/GenBank/DDBJ databases">
        <title>Whole genome based analysis of evolution and adaptive divergence in Indian and Brazilian strains of Azospirillum brasilense.</title>
        <authorList>
            <person name="Singh C."/>
            <person name="Tripathi A.K."/>
        </authorList>
    </citation>
    <scope>NUCLEOTIDE SEQUENCE [LARGE SCALE GENOMIC DNA]</scope>
    <source>
        <strain evidence="1 2">MTCC4038</strain>
    </source>
</reference>
<dbReference type="PANTHER" id="PTHR37936">
    <property type="entry name" value="TRANSPOSASE INSC FOR INSERTION ELEMENT IS2A-RELATED"/>
    <property type="match status" value="1"/>
</dbReference>
<dbReference type="AlphaFoldDB" id="A0A4D8QK52"/>
<gene>
    <name evidence="1" type="ORF">D3868_07585</name>
</gene>
<accession>A0A4D8QK52</accession>
<dbReference type="GO" id="GO:0043565">
    <property type="term" value="F:sequence-specific DNA binding"/>
    <property type="evidence" value="ECO:0007669"/>
    <property type="project" value="InterPro"/>
</dbReference>
<dbReference type="GO" id="GO:0006313">
    <property type="term" value="P:DNA transposition"/>
    <property type="evidence" value="ECO:0007669"/>
    <property type="project" value="InterPro"/>
</dbReference>
<dbReference type="InterPro" id="IPR002514">
    <property type="entry name" value="Transposase_8"/>
</dbReference>
<evidence type="ECO:0008006" key="3">
    <source>
        <dbReference type="Google" id="ProtNLM"/>
    </source>
</evidence>
<proteinExistence type="predicted"/>
<dbReference type="Pfam" id="PF01527">
    <property type="entry name" value="HTH_Tnp_1"/>
    <property type="match status" value="1"/>
</dbReference>
<organism evidence="1 2">
    <name type="scientific">Azospirillum brasilense</name>
    <dbReference type="NCBI Taxonomy" id="192"/>
    <lineage>
        <taxon>Bacteria</taxon>
        <taxon>Pseudomonadati</taxon>
        <taxon>Pseudomonadota</taxon>
        <taxon>Alphaproteobacteria</taxon>
        <taxon>Rhodospirillales</taxon>
        <taxon>Azospirillaceae</taxon>
        <taxon>Azospirillum</taxon>
    </lineage>
</organism>
<dbReference type="GO" id="GO:0004803">
    <property type="term" value="F:transposase activity"/>
    <property type="evidence" value="ECO:0007669"/>
    <property type="project" value="InterPro"/>
</dbReference>
<dbReference type="SUPFAM" id="SSF48295">
    <property type="entry name" value="TrpR-like"/>
    <property type="match status" value="1"/>
</dbReference>
<evidence type="ECO:0000313" key="1">
    <source>
        <dbReference type="EMBL" id="QCO08910.1"/>
    </source>
</evidence>
<protein>
    <recommendedName>
        <fullName evidence="3">Transposase</fullName>
    </recommendedName>
</protein>
<name>A0A4D8QK52_AZOBR</name>
<sequence>MSSLMAILMTYQRVEVITGSEKRRVYSAADKAGLVAEAFRPGVVASEVARRHGLNVSLLYRWRRQIEEGQASPSPEPAVNFVPVRIADAPPSIPNDKMAPLPPAGTGIIEIVLPSGHCLRVDRHVDAGALRRVLAVLERR</sequence>
<dbReference type="Proteomes" id="UP000298774">
    <property type="component" value="Chromosome"/>
</dbReference>
<evidence type="ECO:0000313" key="2">
    <source>
        <dbReference type="Proteomes" id="UP000298774"/>
    </source>
</evidence>
<dbReference type="PANTHER" id="PTHR37936:SF3">
    <property type="entry name" value="TRANSPOSASE INSC FOR INSERTION ELEMENT IS2A-RELATED"/>
    <property type="match status" value="1"/>
</dbReference>
<dbReference type="NCBIfam" id="NF047595">
    <property type="entry name" value="IS66_ISRel24_TnpA"/>
    <property type="match status" value="1"/>
</dbReference>
<dbReference type="EMBL" id="CP032339">
    <property type="protein sequence ID" value="QCO08910.1"/>
    <property type="molecule type" value="Genomic_DNA"/>
</dbReference>